<evidence type="ECO:0000313" key="2">
    <source>
        <dbReference type="EMBL" id="GJD52198.1"/>
    </source>
</evidence>
<organism evidence="2 3">
    <name type="scientific">Methylobacterium crusticola</name>
    <dbReference type="NCBI Taxonomy" id="1697972"/>
    <lineage>
        <taxon>Bacteria</taxon>
        <taxon>Pseudomonadati</taxon>
        <taxon>Pseudomonadota</taxon>
        <taxon>Alphaproteobacteria</taxon>
        <taxon>Hyphomicrobiales</taxon>
        <taxon>Methylobacteriaceae</taxon>
        <taxon>Methylobacterium</taxon>
    </lineage>
</organism>
<feature type="transmembrane region" description="Helical" evidence="1">
    <location>
        <begin position="72"/>
        <end position="89"/>
    </location>
</feature>
<dbReference type="InterPro" id="IPR021762">
    <property type="entry name" value="DUF3325"/>
</dbReference>
<dbReference type="Pfam" id="PF11804">
    <property type="entry name" value="DUF3325"/>
    <property type="match status" value="1"/>
</dbReference>
<sequence length="118" mass="12003">MNAGALLLNLGLSFLGLGALCLSLARHHGAVLRSSPRPARVLALRAAGWSLIGLSLAAAIRLEGGSFGPVQWLGSLVGAGLVLIAALSYRPRALPWMLLLAAAASLAAPALAMSRPAF</sequence>
<proteinExistence type="predicted"/>
<protein>
    <recommendedName>
        <fullName evidence="4">DUF3325 domain-containing protein</fullName>
    </recommendedName>
</protein>
<gene>
    <name evidence="2" type="ORF">OPKNFCMD_4960</name>
</gene>
<evidence type="ECO:0000256" key="1">
    <source>
        <dbReference type="SAM" id="Phobius"/>
    </source>
</evidence>
<evidence type="ECO:0000313" key="3">
    <source>
        <dbReference type="Proteomes" id="UP001055167"/>
    </source>
</evidence>
<dbReference type="EMBL" id="BPQH01000017">
    <property type="protein sequence ID" value="GJD52198.1"/>
    <property type="molecule type" value="Genomic_DNA"/>
</dbReference>
<keyword evidence="3" id="KW-1185">Reference proteome</keyword>
<reference evidence="2" key="2">
    <citation type="submission" date="2021-08" db="EMBL/GenBank/DDBJ databases">
        <authorList>
            <person name="Tani A."/>
            <person name="Ola A."/>
            <person name="Ogura Y."/>
            <person name="Katsura K."/>
            <person name="Hayashi T."/>
        </authorList>
    </citation>
    <scope>NUCLEOTIDE SEQUENCE</scope>
    <source>
        <strain evidence="2">KCTC 52305</strain>
    </source>
</reference>
<dbReference type="RefSeq" id="WP_128563147.1">
    <property type="nucleotide sequence ID" value="NZ_BPQH01000017.1"/>
</dbReference>
<comment type="caution">
    <text evidence="2">The sequence shown here is derived from an EMBL/GenBank/DDBJ whole genome shotgun (WGS) entry which is preliminary data.</text>
</comment>
<dbReference type="Proteomes" id="UP001055167">
    <property type="component" value="Unassembled WGS sequence"/>
</dbReference>
<name>A0ABQ4R3J4_9HYPH</name>
<feature type="transmembrane region" description="Helical" evidence="1">
    <location>
        <begin position="95"/>
        <end position="113"/>
    </location>
</feature>
<evidence type="ECO:0008006" key="4">
    <source>
        <dbReference type="Google" id="ProtNLM"/>
    </source>
</evidence>
<keyword evidence="1" id="KW-1133">Transmembrane helix</keyword>
<keyword evidence="1" id="KW-0812">Transmembrane</keyword>
<feature type="transmembrane region" description="Helical" evidence="1">
    <location>
        <begin position="41"/>
        <end position="60"/>
    </location>
</feature>
<keyword evidence="1" id="KW-0472">Membrane</keyword>
<accession>A0ABQ4R3J4</accession>
<reference evidence="2" key="1">
    <citation type="journal article" date="2021" name="Front. Microbiol.">
        <title>Comprehensive Comparative Genomics and Phenotyping of Methylobacterium Species.</title>
        <authorList>
            <person name="Alessa O."/>
            <person name="Ogura Y."/>
            <person name="Fujitani Y."/>
            <person name="Takami H."/>
            <person name="Hayashi T."/>
            <person name="Sahin N."/>
            <person name="Tani A."/>
        </authorList>
    </citation>
    <scope>NUCLEOTIDE SEQUENCE</scope>
    <source>
        <strain evidence="2">KCTC 52305</strain>
    </source>
</reference>